<sequence length="103" mass="11562">MRYFTTLVIILSIFFQSCSTVTIHPKQSGKLSTGPTFEETKNYYLWGLVGEHRFDVKKICGDKKVLQIQSQGTVSNVIFGILTLGIYSPHTGKIWCGEDVSND</sequence>
<name>A0A382YVJ1_9ZZZZ</name>
<gene>
    <name evidence="1" type="ORF">METZ01_LOCUS440126</name>
</gene>
<evidence type="ECO:0008006" key="2">
    <source>
        <dbReference type="Google" id="ProtNLM"/>
    </source>
</evidence>
<proteinExistence type="predicted"/>
<dbReference type="EMBL" id="UINC01178876">
    <property type="protein sequence ID" value="SVD87272.1"/>
    <property type="molecule type" value="Genomic_DNA"/>
</dbReference>
<accession>A0A382YVJ1</accession>
<dbReference type="Pfam" id="PF06291">
    <property type="entry name" value="Lambda_Bor"/>
    <property type="match status" value="1"/>
</dbReference>
<organism evidence="1">
    <name type="scientific">marine metagenome</name>
    <dbReference type="NCBI Taxonomy" id="408172"/>
    <lineage>
        <taxon>unclassified sequences</taxon>
        <taxon>metagenomes</taxon>
        <taxon>ecological metagenomes</taxon>
    </lineage>
</organism>
<evidence type="ECO:0000313" key="1">
    <source>
        <dbReference type="EMBL" id="SVD87272.1"/>
    </source>
</evidence>
<dbReference type="InterPro" id="IPR010438">
    <property type="entry name" value="Lambda_Bor"/>
</dbReference>
<dbReference type="PROSITE" id="PS51257">
    <property type="entry name" value="PROKAR_LIPOPROTEIN"/>
    <property type="match status" value="1"/>
</dbReference>
<dbReference type="AlphaFoldDB" id="A0A382YVJ1"/>
<protein>
    <recommendedName>
        <fullName evidence="2">Bor family protein</fullName>
    </recommendedName>
</protein>
<reference evidence="1" key="1">
    <citation type="submission" date="2018-05" db="EMBL/GenBank/DDBJ databases">
        <authorList>
            <person name="Lanie J.A."/>
            <person name="Ng W.-L."/>
            <person name="Kazmierczak K.M."/>
            <person name="Andrzejewski T.M."/>
            <person name="Davidsen T.M."/>
            <person name="Wayne K.J."/>
            <person name="Tettelin H."/>
            <person name="Glass J.I."/>
            <person name="Rusch D."/>
            <person name="Podicherti R."/>
            <person name="Tsui H.-C.T."/>
            <person name="Winkler M.E."/>
        </authorList>
    </citation>
    <scope>NUCLEOTIDE SEQUENCE</scope>
</reference>